<evidence type="ECO:0000313" key="1">
    <source>
        <dbReference type="EMBL" id="SPP64627.1"/>
    </source>
</evidence>
<dbReference type="InParanoid" id="A0A330L4L9"/>
<accession>A0A330L4L9</accession>
<protein>
    <submittedName>
        <fullName evidence="1">Uncharacterized protein</fullName>
    </submittedName>
</protein>
<dbReference type="AlphaFoldDB" id="A0A330L4L9"/>
<gene>
    <name evidence="1" type="ORF">NITLEN_20267</name>
</gene>
<dbReference type="Proteomes" id="UP000248168">
    <property type="component" value="Unassembled WGS sequence"/>
</dbReference>
<organism evidence="1 2">
    <name type="scientific">Nitrospira lenta</name>
    <dbReference type="NCBI Taxonomy" id="1436998"/>
    <lineage>
        <taxon>Bacteria</taxon>
        <taxon>Pseudomonadati</taxon>
        <taxon>Nitrospirota</taxon>
        <taxon>Nitrospiria</taxon>
        <taxon>Nitrospirales</taxon>
        <taxon>Nitrospiraceae</taxon>
        <taxon>Nitrospira</taxon>
    </lineage>
</organism>
<keyword evidence="2" id="KW-1185">Reference proteome</keyword>
<reference evidence="2" key="1">
    <citation type="submission" date="2018-04" db="EMBL/GenBank/DDBJ databases">
        <authorList>
            <person name="Lucker S."/>
            <person name="Sakoula D."/>
        </authorList>
    </citation>
    <scope>NUCLEOTIDE SEQUENCE [LARGE SCALE GENOMIC DNA]</scope>
</reference>
<dbReference type="EMBL" id="OUNR01000012">
    <property type="protein sequence ID" value="SPP64627.1"/>
    <property type="molecule type" value="Genomic_DNA"/>
</dbReference>
<evidence type="ECO:0000313" key="2">
    <source>
        <dbReference type="Proteomes" id="UP000248168"/>
    </source>
</evidence>
<sequence length="143" mass="16001">MKCAAASSLTIAIGPVRFAVAEQFIERAAGIFLIELLTIVSRARVPAIAAQSVVLAGYAQFIHRAVHGIQGFRRRTLAGTIALRVNCGKWQQENKYQKADIHREHSGFLLIDLRTIRITILFFRFRKHSPFESPADLPSQARC</sequence>
<name>A0A330L4L9_9BACT</name>
<proteinExistence type="predicted"/>